<protein>
    <recommendedName>
        <fullName evidence="6">Onanonoxo-7-onima-8-eninoihtemlysoneda</fullName>
    </recommendedName>
</protein>
<dbReference type="GO" id="GO:0004141">
    <property type="term" value="F:dethiobiotin synthase activity"/>
    <property type="evidence" value="ECO:0007669"/>
    <property type="project" value="TreeGrafter"/>
</dbReference>
<dbReference type="GO" id="GO:0009102">
    <property type="term" value="P:biotin biosynthetic process"/>
    <property type="evidence" value="ECO:0007669"/>
    <property type="project" value="TreeGrafter"/>
</dbReference>
<dbReference type="SUPFAM" id="SSF53383">
    <property type="entry name" value="PLP-dependent transferases"/>
    <property type="match status" value="1"/>
</dbReference>
<keyword evidence="5" id="KW-1185">Reference proteome</keyword>
<dbReference type="GO" id="GO:0030170">
    <property type="term" value="F:pyridoxal phosphate binding"/>
    <property type="evidence" value="ECO:0007669"/>
    <property type="project" value="InterPro"/>
</dbReference>
<name>A0A8H5GL94_9AGAR</name>
<evidence type="ECO:0000256" key="3">
    <source>
        <dbReference type="ARBA" id="ARBA00022679"/>
    </source>
</evidence>
<sequence length="798" mass="87727">MSLLYKHLRVHQVFGANTDVGKTILTTALVRASAFTKPGAFYLKPVSTGSMDVADDEHIKRYTAPWKDRVFTECLYRYQEPVSPHLAVKLAAEQSGHSQPIIPSDETFVASIATHIRGCAAKIKQTSDMYVETAGGIHSPTLSGTTQVEAYRPLFLPTILIGDSKLGGISTTISAYESLVLRGFIVDSVLLFRDKYYRNWEYLQEYFADRGIQVTSLDPPPELLANPSENFVSTQQYYDSLMTPTAENGILTALKHLDSCHVKRLQELDSMPRRTLDSIWWPFVQHGLFKEEKDVNVIDSAYSDFFSIRTPPTDASSPPTSLLQPQFDGSASWWTQTFGHAHSSLTLAAARAAGRYGHVMFPRATNLPALKLAETLIHEGPGKGWASRAFFSDDGSTGMEVALKMALRAYSKRHNLDRASQKTLGILGLKGSYHGDTIGAMDACEEVGVYTCEWHNAKGFWLEPPSVSIQKGKVVVTVPPSIAGDTATRHEMESLSWTYDVQKRLSSELATVYKDYLRRTLSSLQARGSPRLGALVLEPLVMGAGGMIFVDPLFQRVLIDVVRNAEATPPSSTWSGLPVIFDEVFVGLHRIGMESTPPLLGVNPDISVNAKILTGGLVPLAVTLASNSIFEVFLSENKADALLHGHSYTAHAVGCEVANETLSLIKKVIASPEYTQAQQRWETSPGEASTVWSLWDPSFIDAVSRMERVSDVMALGTVLAIKLVDDNAGYTSHSAEEVFKPLLAPEDDRILFSSPGGAPFGVHYRTLGNIAYFMCSLTTTRGNLQTLEDKLWQILIPK</sequence>
<dbReference type="InterPro" id="IPR005814">
    <property type="entry name" value="Aminotrans_3"/>
</dbReference>
<dbReference type="InterPro" id="IPR049704">
    <property type="entry name" value="Aminotrans_3_PPA_site"/>
</dbReference>
<evidence type="ECO:0000313" key="4">
    <source>
        <dbReference type="EMBL" id="KAF5367111.1"/>
    </source>
</evidence>
<dbReference type="CDD" id="cd03109">
    <property type="entry name" value="DTBS"/>
    <property type="match status" value="1"/>
</dbReference>
<keyword evidence="2" id="KW-0032">Aminotransferase</keyword>
<dbReference type="InterPro" id="IPR015424">
    <property type="entry name" value="PyrdxlP-dep_Trfase"/>
</dbReference>
<dbReference type="Gene3D" id="3.40.50.300">
    <property type="entry name" value="P-loop containing nucleotide triphosphate hydrolases"/>
    <property type="match status" value="1"/>
</dbReference>
<evidence type="ECO:0008006" key="6">
    <source>
        <dbReference type="Google" id="ProtNLM"/>
    </source>
</evidence>
<comment type="subcellular location">
    <subcellularLocation>
        <location evidence="1">Mitochondrion</location>
    </subcellularLocation>
</comment>
<reference evidence="4 5" key="1">
    <citation type="journal article" date="2020" name="ISME J.">
        <title>Uncovering the hidden diversity of litter-decomposition mechanisms in mushroom-forming fungi.</title>
        <authorList>
            <person name="Floudas D."/>
            <person name="Bentzer J."/>
            <person name="Ahren D."/>
            <person name="Johansson T."/>
            <person name="Persson P."/>
            <person name="Tunlid A."/>
        </authorList>
    </citation>
    <scope>NUCLEOTIDE SEQUENCE [LARGE SCALE GENOMIC DNA]</scope>
    <source>
        <strain evidence="4 5">CBS 291.85</strain>
    </source>
</reference>
<evidence type="ECO:0000256" key="1">
    <source>
        <dbReference type="ARBA" id="ARBA00004173"/>
    </source>
</evidence>
<dbReference type="AlphaFoldDB" id="A0A8H5GL94"/>
<dbReference type="SUPFAM" id="SSF52540">
    <property type="entry name" value="P-loop containing nucleoside triphosphate hydrolases"/>
    <property type="match status" value="1"/>
</dbReference>
<dbReference type="Proteomes" id="UP000559256">
    <property type="component" value="Unassembled WGS sequence"/>
</dbReference>
<dbReference type="PANTHER" id="PTHR42684">
    <property type="entry name" value="ADENOSYLMETHIONINE-8-AMINO-7-OXONONANOATE AMINOTRANSFERASE"/>
    <property type="match status" value="1"/>
</dbReference>
<dbReference type="PROSITE" id="PS00600">
    <property type="entry name" value="AA_TRANSFER_CLASS_3"/>
    <property type="match status" value="1"/>
</dbReference>
<evidence type="ECO:0000256" key="2">
    <source>
        <dbReference type="ARBA" id="ARBA00022576"/>
    </source>
</evidence>
<keyword evidence="3" id="KW-0808">Transferase</keyword>
<dbReference type="GO" id="GO:0004015">
    <property type="term" value="F:adenosylmethionine-8-amino-7-oxononanoate transaminase activity"/>
    <property type="evidence" value="ECO:0007669"/>
    <property type="project" value="TreeGrafter"/>
</dbReference>
<dbReference type="Gene3D" id="3.40.640.10">
    <property type="entry name" value="Type I PLP-dependent aspartate aminotransferase-like (Major domain)"/>
    <property type="match status" value="1"/>
</dbReference>
<comment type="caution">
    <text evidence="4">The sequence shown here is derived from an EMBL/GenBank/DDBJ whole genome shotgun (WGS) entry which is preliminary data.</text>
</comment>
<dbReference type="GO" id="GO:0005739">
    <property type="term" value="C:mitochondrion"/>
    <property type="evidence" value="ECO:0007669"/>
    <property type="project" value="UniProtKB-SubCell"/>
</dbReference>
<dbReference type="InterPro" id="IPR015421">
    <property type="entry name" value="PyrdxlP-dep_Trfase_major"/>
</dbReference>
<dbReference type="EMBL" id="JAACJM010000020">
    <property type="protein sequence ID" value="KAF5367111.1"/>
    <property type="molecule type" value="Genomic_DNA"/>
</dbReference>
<dbReference type="Pfam" id="PF00202">
    <property type="entry name" value="Aminotran_3"/>
    <property type="match status" value="1"/>
</dbReference>
<dbReference type="Pfam" id="PF13500">
    <property type="entry name" value="AAA_26"/>
    <property type="match status" value="1"/>
</dbReference>
<gene>
    <name evidence="4" type="ORF">D9758_004032</name>
</gene>
<evidence type="ECO:0000313" key="5">
    <source>
        <dbReference type="Proteomes" id="UP000559256"/>
    </source>
</evidence>
<dbReference type="PANTHER" id="PTHR42684:SF3">
    <property type="entry name" value="ADENOSYLMETHIONINE-8-AMINO-7-OXONONANOATE AMINOTRANSFERASE"/>
    <property type="match status" value="1"/>
</dbReference>
<accession>A0A8H5GL94</accession>
<dbReference type="InterPro" id="IPR027417">
    <property type="entry name" value="P-loop_NTPase"/>
</dbReference>
<proteinExistence type="predicted"/>
<organism evidence="4 5">
    <name type="scientific">Tetrapyrgos nigripes</name>
    <dbReference type="NCBI Taxonomy" id="182062"/>
    <lineage>
        <taxon>Eukaryota</taxon>
        <taxon>Fungi</taxon>
        <taxon>Dikarya</taxon>
        <taxon>Basidiomycota</taxon>
        <taxon>Agaricomycotina</taxon>
        <taxon>Agaricomycetes</taxon>
        <taxon>Agaricomycetidae</taxon>
        <taxon>Agaricales</taxon>
        <taxon>Marasmiineae</taxon>
        <taxon>Marasmiaceae</taxon>
        <taxon>Tetrapyrgos</taxon>
    </lineage>
</organism>
<dbReference type="OrthoDB" id="425114at2759"/>